<evidence type="ECO:0000313" key="4">
    <source>
        <dbReference type="Proteomes" id="UP000284706"/>
    </source>
</evidence>
<gene>
    <name evidence="3" type="ORF">CVT26_015329</name>
</gene>
<reference evidence="3 4" key="1">
    <citation type="journal article" date="2018" name="Evol. Lett.">
        <title>Horizontal gene cluster transfer increased hallucinogenic mushroom diversity.</title>
        <authorList>
            <person name="Reynolds H.T."/>
            <person name="Vijayakumar V."/>
            <person name="Gluck-Thaler E."/>
            <person name="Korotkin H.B."/>
            <person name="Matheny P.B."/>
            <person name="Slot J.C."/>
        </authorList>
    </citation>
    <scope>NUCLEOTIDE SEQUENCE [LARGE SCALE GENOMIC DNA]</scope>
    <source>
        <strain evidence="3 4">SRW20</strain>
    </source>
</reference>
<feature type="region of interest" description="Disordered" evidence="1">
    <location>
        <begin position="111"/>
        <end position="212"/>
    </location>
</feature>
<feature type="transmembrane region" description="Helical" evidence="2">
    <location>
        <begin position="76"/>
        <end position="96"/>
    </location>
</feature>
<evidence type="ECO:0000256" key="2">
    <source>
        <dbReference type="SAM" id="Phobius"/>
    </source>
</evidence>
<accession>A0A409W433</accession>
<feature type="compositionally biased region" description="Low complexity" evidence="1">
    <location>
        <begin position="195"/>
        <end position="206"/>
    </location>
</feature>
<dbReference type="Proteomes" id="UP000284706">
    <property type="component" value="Unassembled WGS sequence"/>
</dbReference>
<evidence type="ECO:0000313" key="3">
    <source>
        <dbReference type="EMBL" id="PPQ73300.1"/>
    </source>
</evidence>
<dbReference type="OrthoDB" id="3248709at2759"/>
<protein>
    <submittedName>
        <fullName evidence="3">Uncharacterized protein</fullName>
    </submittedName>
</protein>
<keyword evidence="2" id="KW-0812">Transmembrane</keyword>
<keyword evidence="4" id="KW-1185">Reference proteome</keyword>
<keyword evidence="2" id="KW-1133">Transmembrane helix</keyword>
<comment type="caution">
    <text evidence="3">The sequence shown here is derived from an EMBL/GenBank/DDBJ whole genome shotgun (WGS) entry which is preliminary data.</text>
</comment>
<organism evidence="3 4">
    <name type="scientific">Gymnopilus dilepis</name>
    <dbReference type="NCBI Taxonomy" id="231916"/>
    <lineage>
        <taxon>Eukaryota</taxon>
        <taxon>Fungi</taxon>
        <taxon>Dikarya</taxon>
        <taxon>Basidiomycota</taxon>
        <taxon>Agaricomycotina</taxon>
        <taxon>Agaricomycetes</taxon>
        <taxon>Agaricomycetidae</taxon>
        <taxon>Agaricales</taxon>
        <taxon>Agaricineae</taxon>
        <taxon>Hymenogastraceae</taxon>
        <taxon>Gymnopilus</taxon>
    </lineage>
</organism>
<dbReference type="InParanoid" id="A0A409W433"/>
<sequence>MAPNQTSVISSTLTTISNHFKPHKAEAIERLRANVLCLVATLIVSYLLPGSLPSIPTAVKTVVVRGHHRPWTSEWAWEWVCVLETAIVTLLGYNILEAVYAIKYPRAPLPPVTSPAKKAPPTVVASTKTPKKAFAMSPNSSPQPQKPFTFSPSASTSLTSASISLSSSTPGSNPPYAQSPLSTPSRVLHYSVPPSSSTNTQASSTSEYLSTPSPVISAYRAKHAGIDVGRPLDGSFLMRVRPEETSDSED</sequence>
<proteinExistence type="predicted"/>
<name>A0A409W433_9AGAR</name>
<feature type="transmembrane region" description="Helical" evidence="2">
    <location>
        <begin position="31"/>
        <end position="48"/>
    </location>
</feature>
<dbReference type="EMBL" id="NHYE01005412">
    <property type="protein sequence ID" value="PPQ73300.1"/>
    <property type="molecule type" value="Genomic_DNA"/>
</dbReference>
<evidence type="ECO:0000256" key="1">
    <source>
        <dbReference type="SAM" id="MobiDB-lite"/>
    </source>
</evidence>
<feature type="compositionally biased region" description="Low complexity" evidence="1">
    <location>
        <begin position="147"/>
        <end position="175"/>
    </location>
</feature>
<keyword evidence="2" id="KW-0472">Membrane</keyword>
<dbReference type="AlphaFoldDB" id="A0A409W433"/>